<dbReference type="AlphaFoldDB" id="A0A0E3WQR7"/>
<dbReference type="RefSeq" id="WP_048124086.1">
    <property type="nucleotide sequence ID" value="NZ_CP009515.1"/>
</dbReference>
<feature type="region of interest" description="Disordered" evidence="1">
    <location>
        <begin position="1"/>
        <end position="21"/>
    </location>
</feature>
<dbReference type="PATRIC" id="fig|1434111.4.peg.98"/>
<accession>A0A0E3WQR7</accession>
<keyword evidence="3" id="KW-1185">Reference proteome</keyword>
<dbReference type="STRING" id="1434111.MSLAZ_0084"/>
<proteinExistence type="predicted"/>
<evidence type="ECO:0000313" key="3">
    <source>
        <dbReference type="Proteomes" id="UP000033072"/>
    </source>
</evidence>
<dbReference type="GeneID" id="24804754"/>
<dbReference type="HOGENOM" id="CLU_073771_0_0_2"/>
<dbReference type="KEGG" id="mls:MSLAZ_0084"/>
<evidence type="ECO:0000256" key="1">
    <source>
        <dbReference type="SAM" id="MobiDB-lite"/>
    </source>
</evidence>
<dbReference type="EMBL" id="CP009515">
    <property type="protein sequence ID" value="AKB73345.1"/>
    <property type="molecule type" value="Genomic_DNA"/>
</dbReference>
<organism evidence="2 3">
    <name type="scientific">Methanosarcina lacustris Z-7289</name>
    <dbReference type="NCBI Taxonomy" id="1434111"/>
    <lineage>
        <taxon>Archaea</taxon>
        <taxon>Methanobacteriati</taxon>
        <taxon>Methanobacteriota</taxon>
        <taxon>Stenosarchaea group</taxon>
        <taxon>Methanomicrobia</taxon>
        <taxon>Methanosarcinales</taxon>
        <taxon>Methanosarcinaceae</taxon>
        <taxon>Methanosarcina</taxon>
    </lineage>
</organism>
<reference evidence="2 3" key="1">
    <citation type="submission" date="2014-07" db="EMBL/GenBank/DDBJ databases">
        <title>Methanogenic archaea and the global carbon cycle.</title>
        <authorList>
            <person name="Henriksen J.R."/>
            <person name="Luke J."/>
            <person name="Reinhart S."/>
            <person name="Benedict M.N."/>
            <person name="Youngblut N.D."/>
            <person name="Metcalf M.E."/>
            <person name="Whitaker R.J."/>
            <person name="Metcalf W.W."/>
        </authorList>
    </citation>
    <scope>NUCLEOTIDE SEQUENCE [LARGE SCALE GENOMIC DNA]</scope>
    <source>
        <strain evidence="2 3">Z-7289</strain>
    </source>
</reference>
<name>A0A0E3WQR7_9EURY</name>
<protein>
    <submittedName>
        <fullName evidence="2">Uncharacterized protein</fullName>
    </submittedName>
</protein>
<sequence>MKRKVPPVEAKGGNWQDNPGSLPQGFHDLNPDAPYFSYASVPNVPYLDLGIYRESIVKSLIKAHSKDMYRLLEKVNFDGKYYRVKCVNSGEWECCWDLAVRVQFFGKMQGVVLYPKRLFSRKEKKIVYRSVILVNPYQLWDEALVNKFWNLQERVEYLIARILFHECIHLMISLGNTLPSGFGNTDIYLEFRKMLEISSSNKLLSERHEVEFRLWSLALFGASGSESEQILLERVKEIYEFLINEKYSNQKTGNVFHSPFNNEKVARKYAWVAAVKAGGNVQTSKRVWQVEVRRLSISLKGLYNGIDALLQEKD</sequence>
<gene>
    <name evidence="2" type="ORF">MSLAZ_0084</name>
</gene>
<dbReference type="OrthoDB" id="133534at2157"/>
<evidence type="ECO:0000313" key="2">
    <source>
        <dbReference type="EMBL" id="AKB73345.1"/>
    </source>
</evidence>
<dbReference type="Proteomes" id="UP000033072">
    <property type="component" value="Chromosome"/>
</dbReference>